<feature type="compositionally biased region" description="Basic and acidic residues" evidence="6">
    <location>
        <begin position="249"/>
        <end position="261"/>
    </location>
</feature>
<dbReference type="GO" id="GO:0046983">
    <property type="term" value="F:protein dimerization activity"/>
    <property type="evidence" value="ECO:0007669"/>
    <property type="project" value="InterPro"/>
</dbReference>
<evidence type="ECO:0000256" key="5">
    <source>
        <dbReference type="ARBA" id="ARBA00023242"/>
    </source>
</evidence>
<dbReference type="PANTHER" id="PTHR16223:SF345">
    <property type="entry name" value="TRANSCRIPTION FACTOR BHLH130-LIKE"/>
    <property type="match status" value="1"/>
</dbReference>
<keyword evidence="3" id="KW-0238">DNA-binding</keyword>
<feature type="compositionally biased region" description="Basic and acidic residues" evidence="6">
    <location>
        <begin position="10"/>
        <end position="21"/>
    </location>
</feature>
<evidence type="ECO:0000256" key="2">
    <source>
        <dbReference type="ARBA" id="ARBA00023015"/>
    </source>
</evidence>
<reference evidence="8" key="2">
    <citation type="journal article" date="2024" name="Plant">
        <title>Genomic evolution and insights into agronomic trait innovations of Sesamum species.</title>
        <authorList>
            <person name="Miao H."/>
            <person name="Wang L."/>
            <person name="Qu L."/>
            <person name="Liu H."/>
            <person name="Sun Y."/>
            <person name="Le M."/>
            <person name="Wang Q."/>
            <person name="Wei S."/>
            <person name="Zheng Y."/>
            <person name="Lin W."/>
            <person name="Duan Y."/>
            <person name="Cao H."/>
            <person name="Xiong S."/>
            <person name="Wang X."/>
            <person name="Wei L."/>
            <person name="Li C."/>
            <person name="Ma Q."/>
            <person name="Ju M."/>
            <person name="Zhao R."/>
            <person name="Li G."/>
            <person name="Mu C."/>
            <person name="Tian Q."/>
            <person name="Mei H."/>
            <person name="Zhang T."/>
            <person name="Gao T."/>
            <person name="Zhang H."/>
        </authorList>
    </citation>
    <scope>NUCLEOTIDE SEQUENCE</scope>
    <source>
        <strain evidence="8">KEN8</strain>
    </source>
</reference>
<organism evidence="8">
    <name type="scientific">Sesamum calycinum</name>
    <dbReference type="NCBI Taxonomy" id="2727403"/>
    <lineage>
        <taxon>Eukaryota</taxon>
        <taxon>Viridiplantae</taxon>
        <taxon>Streptophyta</taxon>
        <taxon>Embryophyta</taxon>
        <taxon>Tracheophyta</taxon>
        <taxon>Spermatophyta</taxon>
        <taxon>Magnoliopsida</taxon>
        <taxon>eudicotyledons</taxon>
        <taxon>Gunneridae</taxon>
        <taxon>Pentapetalae</taxon>
        <taxon>asterids</taxon>
        <taxon>lamiids</taxon>
        <taxon>Lamiales</taxon>
        <taxon>Pedaliaceae</taxon>
        <taxon>Sesamum</taxon>
    </lineage>
</organism>
<dbReference type="PROSITE" id="PS50888">
    <property type="entry name" value="BHLH"/>
    <property type="match status" value="1"/>
</dbReference>
<name>A0AAW2NTP0_9LAMI</name>
<dbReference type="SMART" id="SM00353">
    <property type="entry name" value="HLH"/>
    <property type="match status" value="1"/>
</dbReference>
<evidence type="ECO:0000256" key="6">
    <source>
        <dbReference type="SAM" id="MobiDB-lite"/>
    </source>
</evidence>
<sequence>MFSSEAISADMRKSDGFLHSDPRNQSNFKHVSAVGEFSKSREFMGSEFYQYQNQHHQNQGGLARYRSAPSSFLAALLDSTTDNSSSGDESDAFFSALMDGPGDPNQKNNENQMQFSMKQEVGSDLEAELRSGENGQMAGYGGGGAVVGSYSVGNGNRSNCSNLVRQSSSPAGFFNGFGVMGEVGNYRVHNQAEAGSSASGLSNHMNYSSCPSSSSMFMPSIPETENESIGRRCTENGRLRNGNSANGGEYEHEPSLHHDSWNEPSFSNSLKRDRDGHPKMYSNFSGLEDPNGETRKKSPGYHHLSLPRTTSEMVAAENYLQFSQDMTARCQVRAKRLCHSSTKYRRKGKILVHNSGISFVVNLLSTQQVRRTRISENMKKLQDLFPNMDKQTNTAEMLELAVEYIKNLQKQVQTLTDTRAKCVCSSKPQQTSRTT</sequence>
<dbReference type="PANTHER" id="PTHR16223">
    <property type="entry name" value="TRANSCRIPTION FACTOR BHLH83-RELATED"/>
    <property type="match status" value="1"/>
</dbReference>
<dbReference type="SUPFAM" id="SSF47459">
    <property type="entry name" value="HLH, helix-loop-helix DNA-binding domain"/>
    <property type="match status" value="1"/>
</dbReference>
<feature type="domain" description="BHLH" evidence="7">
    <location>
        <begin position="358"/>
        <end position="408"/>
    </location>
</feature>
<dbReference type="GO" id="GO:0000978">
    <property type="term" value="F:RNA polymerase II cis-regulatory region sequence-specific DNA binding"/>
    <property type="evidence" value="ECO:0007669"/>
    <property type="project" value="TreeGrafter"/>
</dbReference>
<dbReference type="CDD" id="cd11393">
    <property type="entry name" value="bHLH_AtbHLH_like"/>
    <property type="match status" value="1"/>
</dbReference>
<keyword evidence="2" id="KW-0805">Transcription regulation</keyword>
<dbReference type="GO" id="GO:0000981">
    <property type="term" value="F:DNA-binding transcription factor activity, RNA polymerase II-specific"/>
    <property type="evidence" value="ECO:0007669"/>
    <property type="project" value="TreeGrafter"/>
</dbReference>
<dbReference type="InterPro" id="IPR045239">
    <property type="entry name" value="bHLH95_bHLH"/>
</dbReference>
<feature type="region of interest" description="Disordered" evidence="6">
    <location>
        <begin position="226"/>
        <end position="299"/>
    </location>
</feature>
<keyword evidence="4" id="KW-0804">Transcription</keyword>
<dbReference type="AlphaFoldDB" id="A0AAW2NTP0"/>
<evidence type="ECO:0000313" key="8">
    <source>
        <dbReference type="EMBL" id="KAL0346561.1"/>
    </source>
</evidence>
<evidence type="ECO:0000256" key="3">
    <source>
        <dbReference type="ARBA" id="ARBA00023125"/>
    </source>
</evidence>
<dbReference type="Pfam" id="PF00010">
    <property type="entry name" value="HLH"/>
    <property type="match status" value="1"/>
</dbReference>
<evidence type="ECO:0000256" key="4">
    <source>
        <dbReference type="ARBA" id="ARBA00023163"/>
    </source>
</evidence>
<dbReference type="InterPro" id="IPR045843">
    <property type="entry name" value="IND-like"/>
</dbReference>
<feature type="compositionally biased region" description="Basic and acidic residues" evidence="6">
    <location>
        <begin position="228"/>
        <end position="238"/>
    </location>
</feature>
<reference evidence="8" key="1">
    <citation type="submission" date="2020-06" db="EMBL/GenBank/DDBJ databases">
        <authorList>
            <person name="Li T."/>
            <person name="Hu X."/>
            <person name="Zhang T."/>
            <person name="Song X."/>
            <person name="Zhang H."/>
            <person name="Dai N."/>
            <person name="Sheng W."/>
            <person name="Hou X."/>
            <person name="Wei L."/>
        </authorList>
    </citation>
    <scope>NUCLEOTIDE SEQUENCE</scope>
    <source>
        <strain evidence="8">KEN8</strain>
        <tissue evidence="8">Leaf</tissue>
    </source>
</reference>
<evidence type="ECO:0000256" key="1">
    <source>
        <dbReference type="ARBA" id="ARBA00004123"/>
    </source>
</evidence>
<proteinExistence type="predicted"/>
<dbReference type="InterPro" id="IPR036638">
    <property type="entry name" value="HLH_DNA-bd_sf"/>
</dbReference>
<dbReference type="EMBL" id="JACGWM010000010">
    <property type="protein sequence ID" value="KAL0346561.1"/>
    <property type="molecule type" value="Genomic_DNA"/>
</dbReference>
<comment type="subcellular location">
    <subcellularLocation>
        <location evidence="1">Nucleus</location>
    </subcellularLocation>
</comment>
<dbReference type="InterPro" id="IPR011598">
    <property type="entry name" value="bHLH_dom"/>
</dbReference>
<protein>
    <submittedName>
        <fullName evidence="8">Transcription factor</fullName>
    </submittedName>
</protein>
<dbReference type="Gene3D" id="4.10.280.10">
    <property type="entry name" value="Helix-loop-helix DNA-binding domain"/>
    <property type="match status" value="1"/>
</dbReference>
<evidence type="ECO:0000259" key="7">
    <source>
        <dbReference type="PROSITE" id="PS50888"/>
    </source>
</evidence>
<comment type="caution">
    <text evidence="8">The sequence shown here is derived from an EMBL/GenBank/DDBJ whole genome shotgun (WGS) entry which is preliminary data.</text>
</comment>
<keyword evidence="5" id="KW-0539">Nucleus</keyword>
<feature type="region of interest" description="Disordered" evidence="6">
    <location>
        <begin position="1"/>
        <end position="21"/>
    </location>
</feature>
<dbReference type="GO" id="GO:0005634">
    <property type="term" value="C:nucleus"/>
    <property type="evidence" value="ECO:0007669"/>
    <property type="project" value="UniProtKB-SubCell"/>
</dbReference>
<gene>
    <name evidence="8" type="ORF">Scaly_1672100</name>
</gene>
<accession>A0AAW2NTP0</accession>